<evidence type="ECO:0000313" key="10">
    <source>
        <dbReference type="Proteomes" id="UP001165444"/>
    </source>
</evidence>
<evidence type="ECO:0000259" key="8">
    <source>
        <dbReference type="PROSITE" id="PS50109"/>
    </source>
</evidence>
<dbReference type="GO" id="GO:0016301">
    <property type="term" value="F:kinase activity"/>
    <property type="evidence" value="ECO:0007669"/>
    <property type="project" value="UniProtKB-KW"/>
</dbReference>
<keyword evidence="3" id="KW-0597">Phosphoprotein</keyword>
<evidence type="ECO:0000313" key="9">
    <source>
        <dbReference type="EMBL" id="MCJ2381941.1"/>
    </source>
</evidence>
<dbReference type="SMART" id="SM00388">
    <property type="entry name" value="HisKA"/>
    <property type="match status" value="1"/>
</dbReference>
<dbReference type="CDD" id="cd00082">
    <property type="entry name" value="HisKA"/>
    <property type="match status" value="1"/>
</dbReference>
<dbReference type="PANTHER" id="PTHR45453:SF1">
    <property type="entry name" value="PHOSPHATE REGULON SENSOR PROTEIN PHOR"/>
    <property type="match status" value="1"/>
</dbReference>
<evidence type="ECO:0000256" key="6">
    <source>
        <dbReference type="ARBA" id="ARBA00023012"/>
    </source>
</evidence>
<protein>
    <recommendedName>
        <fullName evidence="2">histidine kinase</fullName>
        <ecNumber evidence="2">2.7.13.3</ecNumber>
    </recommendedName>
</protein>
<dbReference type="Pfam" id="PF02518">
    <property type="entry name" value="HATPase_c"/>
    <property type="match status" value="1"/>
</dbReference>
<evidence type="ECO:0000256" key="3">
    <source>
        <dbReference type="ARBA" id="ARBA00022553"/>
    </source>
</evidence>
<keyword evidence="7" id="KW-0812">Transmembrane</keyword>
<dbReference type="CDD" id="cd00075">
    <property type="entry name" value="HATPase"/>
    <property type="match status" value="1"/>
</dbReference>
<name>A0ABT0C4K3_9BACT</name>
<dbReference type="InterPro" id="IPR050351">
    <property type="entry name" value="BphY/WalK/GraS-like"/>
</dbReference>
<sequence length="491" mass="56556">MKIQMHLITLFVTLSILGIFFFQGYWLWNQYTMESRQMHERIDLLFKQSIAEVLAIQVEDMGRDTSATARHGKLEIGISADSLSRAQSQPGRRVVRYYRNTIFNPEEGSNDAPLVFTKEYYKESYDALRLAGTAGIFEMVNTLKPIQINQIDSVWGIHLRQEGIQAVHFVDALFGRDTVIDSSRPPGLEPKHLIPTQRISTSMTEQFGLQGYIVNANWIIYKQMIFSFAASLLFVLITSACYAYLIRTILRQKTVAQIKNDFVNNMTHELKTPITVTYSAIDALQTFNLVEQKEKREAYFNLCKQQLKHLTELVEKILSMAVDERKNFRLQREVFRLAPLIEQLIRPLELRASKPVHIRMTDETEPTEIDADPLHLKQMLENLLDNAVKYSGEEVHIDIRIRQTANATEIRVTDDGIGIAPSQQERIFERFYRVGNGDRHDVKGFGLGLSYAKDMAERHGGNIHVESREHHGSTFTLIIPFRHDTRITGRR</sequence>
<dbReference type="PRINTS" id="PR00344">
    <property type="entry name" value="BCTRLSENSOR"/>
</dbReference>
<comment type="catalytic activity">
    <reaction evidence="1">
        <text>ATP + protein L-histidine = ADP + protein N-phospho-L-histidine.</text>
        <dbReference type="EC" id="2.7.13.3"/>
    </reaction>
</comment>
<dbReference type="Gene3D" id="1.10.287.130">
    <property type="match status" value="1"/>
</dbReference>
<organism evidence="9 10">
    <name type="scientific">Parabacteroides faecalis</name>
    <dbReference type="NCBI Taxonomy" id="2924040"/>
    <lineage>
        <taxon>Bacteria</taxon>
        <taxon>Pseudomonadati</taxon>
        <taxon>Bacteroidota</taxon>
        <taxon>Bacteroidia</taxon>
        <taxon>Bacteroidales</taxon>
        <taxon>Tannerellaceae</taxon>
        <taxon>Parabacteroides</taxon>
    </lineage>
</organism>
<evidence type="ECO:0000256" key="1">
    <source>
        <dbReference type="ARBA" id="ARBA00000085"/>
    </source>
</evidence>
<dbReference type="InterPro" id="IPR036097">
    <property type="entry name" value="HisK_dim/P_sf"/>
</dbReference>
<accession>A0ABT0C4K3</accession>
<dbReference type="RefSeq" id="WP_243326360.1">
    <property type="nucleotide sequence ID" value="NZ_JAKZMM010000049.1"/>
</dbReference>
<dbReference type="InterPro" id="IPR003594">
    <property type="entry name" value="HATPase_dom"/>
</dbReference>
<dbReference type="InterPro" id="IPR036890">
    <property type="entry name" value="HATPase_C_sf"/>
</dbReference>
<keyword evidence="6" id="KW-0902">Two-component regulatory system</keyword>
<evidence type="ECO:0000256" key="2">
    <source>
        <dbReference type="ARBA" id="ARBA00012438"/>
    </source>
</evidence>
<feature type="transmembrane region" description="Helical" evidence="7">
    <location>
        <begin position="224"/>
        <end position="245"/>
    </location>
</feature>
<feature type="transmembrane region" description="Helical" evidence="7">
    <location>
        <begin position="7"/>
        <end position="28"/>
    </location>
</feature>
<keyword evidence="7" id="KW-0472">Membrane</keyword>
<dbReference type="PANTHER" id="PTHR45453">
    <property type="entry name" value="PHOSPHATE REGULON SENSOR PROTEIN PHOR"/>
    <property type="match status" value="1"/>
</dbReference>
<feature type="domain" description="Histidine kinase" evidence="8">
    <location>
        <begin position="265"/>
        <end position="483"/>
    </location>
</feature>
<dbReference type="SUPFAM" id="SSF47384">
    <property type="entry name" value="Homodimeric domain of signal transducing histidine kinase"/>
    <property type="match status" value="1"/>
</dbReference>
<keyword evidence="7" id="KW-1133">Transmembrane helix</keyword>
<evidence type="ECO:0000256" key="7">
    <source>
        <dbReference type="SAM" id="Phobius"/>
    </source>
</evidence>
<dbReference type="PROSITE" id="PS50109">
    <property type="entry name" value="HIS_KIN"/>
    <property type="match status" value="1"/>
</dbReference>
<dbReference type="EMBL" id="JAKZMM010000049">
    <property type="protein sequence ID" value="MCJ2381941.1"/>
    <property type="molecule type" value="Genomic_DNA"/>
</dbReference>
<keyword evidence="10" id="KW-1185">Reference proteome</keyword>
<dbReference type="Pfam" id="PF00512">
    <property type="entry name" value="HisKA"/>
    <property type="match status" value="1"/>
</dbReference>
<dbReference type="Proteomes" id="UP001165444">
    <property type="component" value="Unassembled WGS sequence"/>
</dbReference>
<proteinExistence type="predicted"/>
<dbReference type="EC" id="2.7.13.3" evidence="2"/>
<evidence type="ECO:0000256" key="5">
    <source>
        <dbReference type="ARBA" id="ARBA00022777"/>
    </source>
</evidence>
<reference evidence="9 10" key="1">
    <citation type="submission" date="2022-03" db="EMBL/GenBank/DDBJ databases">
        <title>Parabacteroides sp. nov. isolated from swine feces.</title>
        <authorList>
            <person name="Bak J.E."/>
        </authorList>
    </citation>
    <scope>NUCLEOTIDE SEQUENCE [LARGE SCALE GENOMIC DNA]</scope>
    <source>
        <strain evidence="9 10">AGMB00274</strain>
    </source>
</reference>
<dbReference type="SMART" id="SM00387">
    <property type="entry name" value="HATPase_c"/>
    <property type="match status" value="1"/>
</dbReference>
<dbReference type="SUPFAM" id="SSF55874">
    <property type="entry name" value="ATPase domain of HSP90 chaperone/DNA topoisomerase II/histidine kinase"/>
    <property type="match status" value="1"/>
</dbReference>
<dbReference type="Gene3D" id="3.30.565.10">
    <property type="entry name" value="Histidine kinase-like ATPase, C-terminal domain"/>
    <property type="match status" value="1"/>
</dbReference>
<keyword evidence="5 9" id="KW-0418">Kinase</keyword>
<keyword evidence="4" id="KW-0808">Transferase</keyword>
<evidence type="ECO:0000256" key="4">
    <source>
        <dbReference type="ARBA" id="ARBA00022679"/>
    </source>
</evidence>
<dbReference type="InterPro" id="IPR004358">
    <property type="entry name" value="Sig_transdc_His_kin-like_C"/>
</dbReference>
<gene>
    <name evidence="9" type="ORF">MUN53_15235</name>
</gene>
<comment type="caution">
    <text evidence="9">The sequence shown here is derived from an EMBL/GenBank/DDBJ whole genome shotgun (WGS) entry which is preliminary data.</text>
</comment>
<dbReference type="InterPro" id="IPR003661">
    <property type="entry name" value="HisK_dim/P_dom"/>
</dbReference>
<dbReference type="InterPro" id="IPR005467">
    <property type="entry name" value="His_kinase_dom"/>
</dbReference>